<evidence type="ECO:0000256" key="2">
    <source>
        <dbReference type="SAM" id="Phobius"/>
    </source>
</evidence>
<organism evidence="4 5">
    <name type="scientific">Candidatus Zambryskibacteria bacterium RIFCSPHIGHO2_01_FULL_49_18</name>
    <dbReference type="NCBI Taxonomy" id="1802740"/>
    <lineage>
        <taxon>Bacteria</taxon>
        <taxon>Candidatus Zambryskiibacteriota</taxon>
    </lineage>
</organism>
<feature type="compositionally biased region" description="Polar residues" evidence="1">
    <location>
        <begin position="1206"/>
        <end position="1221"/>
    </location>
</feature>
<feature type="domain" description="Peptidase S74" evidence="3">
    <location>
        <begin position="1458"/>
        <end position="1556"/>
    </location>
</feature>
<comment type="caution">
    <text evidence="4">The sequence shown here is derived from an EMBL/GenBank/DDBJ whole genome shotgun (WGS) entry which is preliminary data.</text>
</comment>
<feature type="transmembrane region" description="Helical" evidence="2">
    <location>
        <begin position="161"/>
        <end position="185"/>
    </location>
</feature>
<feature type="compositionally biased region" description="Polar residues" evidence="1">
    <location>
        <begin position="1649"/>
        <end position="1665"/>
    </location>
</feature>
<protein>
    <recommendedName>
        <fullName evidence="3">Peptidase S74 domain-containing protein</fullName>
    </recommendedName>
</protein>
<name>A0A1G2T2D7_9BACT</name>
<feature type="compositionally biased region" description="Polar residues" evidence="1">
    <location>
        <begin position="1680"/>
        <end position="1691"/>
    </location>
</feature>
<dbReference type="InterPro" id="IPR036388">
    <property type="entry name" value="WH-like_DNA-bd_sf"/>
</dbReference>
<feature type="compositionally biased region" description="Low complexity" evidence="1">
    <location>
        <begin position="1606"/>
        <end position="1637"/>
    </location>
</feature>
<reference evidence="4 5" key="1">
    <citation type="journal article" date="2016" name="Nat. Commun.">
        <title>Thousands of microbial genomes shed light on interconnected biogeochemical processes in an aquifer system.</title>
        <authorList>
            <person name="Anantharaman K."/>
            <person name="Brown C.T."/>
            <person name="Hug L.A."/>
            <person name="Sharon I."/>
            <person name="Castelle C.J."/>
            <person name="Probst A.J."/>
            <person name="Thomas B.C."/>
            <person name="Singh A."/>
            <person name="Wilkins M.J."/>
            <person name="Karaoz U."/>
            <person name="Brodie E.L."/>
            <person name="Williams K.H."/>
            <person name="Hubbard S.S."/>
            <person name="Banfield J.F."/>
        </authorList>
    </citation>
    <scope>NUCLEOTIDE SEQUENCE [LARGE SCALE GENOMIC DNA]</scope>
</reference>
<accession>A0A1G2T2D7</accession>
<gene>
    <name evidence="4" type="ORF">A2758_01680</name>
</gene>
<sequence>MKDEPIQDIGTTKNQLARPEESAKWLSMSDAALLTPYSAEYLSLLARKKKIASKKIGNAWYTTKAELDSYMRRQMVRVQISNGSKNETFSELEPWRSYGQDVRKYLLENELAAPPVYTAHVEQALEKVLDKKFPISNENSKLKIENFPGTKHFKVATSSKVLIAATLAAIVLFSILPVPFVFSFVSRSVDYVREAINDANTVMGFRPGTHANEILLLDKEGNISIMGHIETEGQLKSFVVQGIAPIVVDSTTTVENLSADSVDGTSSEEFTLAFVTENGNVTAEDVYLNGNVEVGSTLEVKGATELLSTLEVKNSLKVWGEAEFKQALEVMGPAYFEMLVTLANDAKIKGNLEVDKNITVKGGVESQSSIIGKGGLFGRLGVSGSFSAGGKITLGSDDETLTINAKNVTIDSVGNAAFDGSLGALSLSVTDLSATNATTTNLFSTTASSTNLFFTTGNGGNFTSTGLGTLANLLLNASSTLQNFTFVNATGTAATTTNLFSTTASSTNLFFTTGNGGNFTSTGLGTLANLLLNASSTLQNFTFVNATGTSATTTSLFSSQVTGTNIQSTNLDFTSATGTSATTTNFFSTTASSTNLFSNNFNFGAGSINALTLTGHTVASLGNLNIGSSGTRFGTIYADIVDATSLVGTVVTGSTSANDWTINSDNATADTENMTLAFERGSATPNALLTWDSANDRFTFNSDVAVLSGIGNGSLLVNSSTTLQNFTFVNATGTSATTTNFFTTNASSTDFRSNTGTFGTLSGGSLTVSNLTSGRIPFASTAGLLSDSTGLLWDNTLSRLTATNAIFTTSTTTSATSTNSFATTASSTNLFATALTAGDSTLGAITSGLINSQTISSAANFTGTLTVTGGLSTLSNLLLTGSSTLQNFTFVNATGTSATTTNFFATTASSTNLFSSLLTVGGNGLVIDSSRNVGIGTTSPQTKLHVYNNSGDGAVRVEGSTTNSGYINFRDASAANSNAYIGVENSTGGNIISGTTAYSAAFGTAGAKSLHLGTNNATRLTIDSSGNVGIGTTTPNNIIDVYSTSKSAVGFSGASGSTYKWTLGMDVSNGGRFSVASSTALGTTDRLVIDGNGNVGIGTTNPGSKLAVNGSFAILGSVEDTSQDATGGTITHSGGYTIHTFTSSGTFTMNSASTSVEVLVIGGGGGGFGNRGGGGGAGGYQYNANYSVSAQAYTVTVGAGGAAGNWNQTPGSSNDGGNSVFGTITATGGGSGGVPTQGENGRNGGSGGGAAGGDGDPGSGGTGGTGSQGSNGGNGGSNAGAGGGGASAAGASVTDGAPKDGGNGGAGTANSISGASVTYAGGGGGGGSKAGDCTGSVSGGTGGAGGGGNGSTGNGSNGTANTGGGGGGGGSTGGTGCGGNGGLTEGGAGGSGIVIIRYRTPTGIGSIFTITSAGLVGIGTTAPDSIKLDVEDDIEVGTGTTGCVRDADNTTLVGSCVSDERLKKNITELSSDTLEKVAKLRPVIFEWRNDEYPWLNGQPGMNYGLIAQEVEEVFPDMVNMDDKDFKRVSYDISLTMRLLQAIKELYAELLALRDEMLAFAERFVSKEIVATEKICIGNTCVNEQQLIDLLASTGVVTYAETRETTNDQQPTTNDQQSTATSTPATTEQTTNDQQPTTNDEEPTTEETQGDTLNGSAARIESTSDVSADDIEDTQPETIPAAQTNNESTAESASEPVPAGEPTVTTTE</sequence>
<dbReference type="Pfam" id="PF13884">
    <property type="entry name" value="Peptidase_S74"/>
    <property type="match status" value="1"/>
</dbReference>
<evidence type="ECO:0000259" key="3">
    <source>
        <dbReference type="PROSITE" id="PS51688"/>
    </source>
</evidence>
<feature type="compositionally biased region" description="Gly residues" evidence="1">
    <location>
        <begin position="1227"/>
        <end position="1287"/>
    </location>
</feature>
<dbReference type="InterPro" id="IPR049304">
    <property type="entry name" value="Gly_rich_dom"/>
</dbReference>
<evidence type="ECO:0000256" key="1">
    <source>
        <dbReference type="SAM" id="MobiDB-lite"/>
    </source>
</evidence>
<dbReference type="Proteomes" id="UP000178612">
    <property type="component" value="Unassembled WGS sequence"/>
</dbReference>
<dbReference type="EMBL" id="MHVJ01000013">
    <property type="protein sequence ID" value="OHA91168.1"/>
    <property type="molecule type" value="Genomic_DNA"/>
</dbReference>
<keyword evidence="2" id="KW-1133">Transmembrane helix</keyword>
<keyword evidence="2" id="KW-0812">Transmembrane</keyword>
<evidence type="ECO:0000313" key="5">
    <source>
        <dbReference type="Proteomes" id="UP000178612"/>
    </source>
</evidence>
<dbReference type="Gene3D" id="1.10.10.10">
    <property type="entry name" value="Winged helix-like DNA-binding domain superfamily/Winged helix DNA-binding domain"/>
    <property type="match status" value="1"/>
</dbReference>
<keyword evidence="2" id="KW-0472">Membrane</keyword>
<feature type="region of interest" description="Disordered" evidence="1">
    <location>
        <begin position="1206"/>
        <end position="1305"/>
    </location>
</feature>
<proteinExistence type="predicted"/>
<evidence type="ECO:0000313" key="4">
    <source>
        <dbReference type="EMBL" id="OHA91168.1"/>
    </source>
</evidence>
<dbReference type="Pfam" id="PF21722">
    <property type="entry name" value="Gly_rich_2"/>
    <property type="match status" value="1"/>
</dbReference>
<dbReference type="InterPro" id="IPR030392">
    <property type="entry name" value="S74_ICA"/>
</dbReference>
<feature type="region of interest" description="Disordered" evidence="1">
    <location>
        <begin position="1602"/>
        <end position="1707"/>
    </location>
</feature>
<dbReference type="PROSITE" id="PS51688">
    <property type="entry name" value="ICA"/>
    <property type="match status" value="1"/>
</dbReference>
<feature type="compositionally biased region" description="Acidic residues" evidence="1">
    <location>
        <begin position="1638"/>
        <end position="1648"/>
    </location>
</feature>